<keyword evidence="2" id="KW-1185">Reference proteome</keyword>
<feature type="non-terminal residue" evidence="1">
    <location>
        <position position="95"/>
    </location>
</feature>
<reference evidence="1 2" key="1">
    <citation type="journal article" date="2019" name="Genome Biol. Evol.">
        <title>Insights into the evolution of the New World diploid cottons (Gossypium, subgenus Houzingenia) based on genome sequencing.</title>
        <authorList>
            <person name="Grover C.E."/>
            <person name="Arick M.A. 2nd"/>
            <person name="Thrash A."/>
            <person name="Conover J.L."/>
            <person name="Sanders W.S."/>
            <person name="Peterson D.G."/>
            <person name="Frelichowski J.E."/>
            <person name="Scheffler J.A."/>
            <person name="Scheffler B.E."/>
            <person name="Wendel J.F."/>
        </authorList>
    </citation>
    <scope>NUCLEOTIDE SEQUENCE [LARGE SCALE GENOMIC DNA]</scope>
    <source>
        <strain evidence="1">27</strain>
        <tissue evidence="1">Leaf</tissue>
    </source>
</reference>
<sequence>MSSHITGSSCELCNGKLEEPYNRTLIRAAVYPQHIQDHNQSGYSEELLTGSSQESYNGKLEKANIGTLFRAMVCLQHIQDHNQYEKSCIHRISFI</sequence>
<evidence type="ECO:0000313" key="1">
    <source>
        <dbReference type="EMBL" id="MBA0626721.1"/>
    </source>
</evidence>
<gene>
    <name evidence="1" type="ORF">Godav_004336</name>
</gene>
<proteinExistence type="predicted"/>
<comment type="caution">
    <text evidence="1">The sequence shown here is derived from an EMBL/GenBank/DDBJ whole genome shotgun (WGS) entry which is preliminary data.</text>
</comment>
<dbReference type="EMBL" id="JABFAC010000010">
    <property type="protein sequence ID" value="MBA0626721.1"/>
    <property type="molecule type" value="Genomic_DNA"/>
</dbReference>
<protein>
    <submittedName>
        <fullName evidence="1">Uncharacterized protein</fullName>
    </submittedName>
</protein>
<evidence type="ECO:0000313" key="2">
    <source>
        <dbReference type="Proteomes" id="UP000593561"/>
    </source>
</evidence>
<organism evidence="1 2">
    <name type="scientific">Gossypium davidsonii</name>
    <name type="common">Davidson's cotton</name>
    <name type="synonym">Gossypium klotzschianum subsp. davidsonii</name>
    <dbReference type="NCBI Taxonomy" id="34287"/>
    <lineage>
        <taxon>Eukaryota</taxon>
        <taxon>Viridiplantae</taxon>
        <taxon>Streptophyta</taxon>
        <taxon>Embryophyta</taxon>
        <taxon>Tracheophyta</taxon>
        <taxon>Spermatophyta</taxon>
        <taxon>Magnoliopsida</taxon>
        <taxon>eudicotyledons</taxon>
        <taxon>Gunneridae</taxon>
        <taxon>Pentapetalae</taxon>
        <taxon>rosids</taxon>
        <taxon>malvids</taxon>
        <taxon>Malvales</taxon>
        <taxon>Malvaceae</taxon>
        <taxon>Malvoideae</taxon>
        <taxon>Gossypium</taxon>
    </lineage>
</organism>
<name>A0A7J8SKX3_GOSDV</name>
<accession>A0A7J8SKX3</accession>
<dbReference type="AlphaFoldDB" id="A0A7J8SKX3"/>
<dbReference type="Proteomes" id="UP000593561">
    <property type="component" value="Unassembled WGS sequence"/>
</dbReference>